<dbReference type="SUPFAM" id="SSF56935">
    <property type="entry name" value="Porins"/>
    <property type="match status" value="1"/>
</dbReference>
<evidence type="ECO:0000256" key="7">
    <source>
        <dbReference type="ARBA" id="ARBA00023237"/>
    </source>
</evidence>
<dbReference type="Pfam" id="PF00593">
    <property type="entry name" value="TonB_dep_Rec_b-barrel"/>
    <property type="match status" value="1"/>
</dbReference>
<evidence type="ECO:0000256" key="3">
    <source>
        <dbReference type="ARBA" id="ARBA00022452"/>
    </source>
</evidence>
<evidence type="ECO:0000256" key="2">
    <source>
        <dbReference type="ARBA" id="ARBA00022448"/>
    </source>
</evidence>
<dbReference type="PROSITE" id="PS52016">
    <property type="entry name" value="TONB_DEPENDENT_REC_3"/>
    <property type="match status" value="1"/>
</dbReference>
<feature type="chain" id="PRO_5045801311" evidence="10">
    <location>
        <begin position="29"/>
        <end position="1016"/>
    </location>
</feature>
<evidence type="ECO:0000313" key="13">
    <source>
        <dbReference type="EMBL" id="MBO1363546.1"/>
    </source>
</evidence>
<dbReference type="Proteomes" id="UP000664265">
    <property type="component" value="Unassembled WGS sequence"/>
</dbReference>
<keyword evidence="10" id="KW-0732">Signal</keyword>
<evidence type="ECO:0000256" key="4">
    <source>
        <dbReference type="ARBA" id="ARBA00022692"/>
    </source>
</evidence>
<evidence type="ECO:0000256" key="6">
    <source>
        <dbReference type="ARBA" id="ARBA00023136"/>
    </source>
</evidence>
<dbReference type="Pfam" id="PF13715">
    <property type="entry name" value="CarbopepD_reg_2"/>
    <property type="match status" value="1"/>
</dbReference>
<dbReference type="Gene3D" id="2.40.170.20">
    <property type="entry name" value="TonB-dependent receptor, beta-barrel domain"/>
    <property type="match status" value="1"/>
</dbReference>
<feature type="signal peptide" evidence="10">
    <location>
        <begin position="1"/>
        <end position="28"/>
    </location>
</feature>
<dbReference type="EMBL" id="JAERMS010000019">
    <property type="protein sequence ID" value="MBO1363546.1"/>
    <property type="molecule type" value="Genomic_DNA"/>
</dbReference>
<keyword evidence="14" id="KW-1185">Reference proteome</keyword>
<keyword evidence="7 8" id="KW-0998">Cell outer membrane</keyword>
<reference evidence="13 14" key="1">
    <citation type="submission" date="2021-01" db="EMBL/GenBank/DDBJ databases">
        <title>Prevotella A2931 sp. nov.</title>
        <authorList>
            <person name="Buhl M."/>
            <person name="Oberhettinger P."/>
        </authorList>
    </citation>
    <scope>NUCLEOTIDE SEQUENCE [LARGE SCALE GENOMIC DNA]</scope>
    <source>
        <strain evidence="13 14">A2931</strain>
    </source>
</reference>
<dbReference type="InterPro" id="IPR012910">
    <property type="entry name" value="Plug_dom"/>
</dbReference>
<dbReference type="Gene3D" id="2.170.130.10">
    <property type="entry name" value="TonB-dependent receptor, plug domain"/>
    <property type="match status" value="1"/>
</dbReference>
<keyword evidence="6 8" id="KW-0472">Membrane</keyword>
<comment type="subcellular location">
    <subcellularLocation>
        <location evidence="1 8">Cell outer membrane</location>
        <topology evidence="1 8">Multi-pass membrane protein</topology>
    </subcellularLocation>
</comment>
<dbReference type="RefSeq" id="WP_107582106.1">
    <property type="nucleotide sequence ID" value="NZ_JAERMS010000019.1"/>
</dbReference>
<dbReference type="Pfam" id="PF07715">
    <property type="entry name" value="Plug"/>
    <property type="match status" value="1"/>
</dbReference>
<keyword evidence="5 9" id="KW-0798">TonB box</keyword>
<dbReference type="InterPro" id="IPR000531">
    <property type="entry name" value="Beta-barrel_TonB"/>
</dbReference>
<dbReference type="NCBIfam" id="TIGR04057">
    <property type="entry name" value="SusC_RagA_signa"/>
    <property type="match status" value="1"/>
</dbReference>
<evidence type="ECO:0000256" key="9">
    <source>
        <dbReference type="RuleBase" id="RU003357"/>
    </source>
</evidence>
<evidence type="ECO:0000256" key="10">
    <source>
        <dbReference type="SAM" id="SignalP"/>
    </source>
</evidence>
<protein>
    <submittedName>
        <fullName evidence="13">TonB-dependent receptor</fullName>
    </submittedName>
</protein>
<keyword evidence="13" id="KW-0675">Receptor</keyword>
<evidence type="ECO:0000256" key="1">
    <source>
        <dbReference type="ARBA" id="ARBA00004571"/>
    </source>
</evidence>
<accession>A0ABS3M602</accession>
<comment type="caution">
    <text evidence="13">The sequence shown here is derived from an EMBL/GenBank/DDBJ whole genome shotgun (WGS) entry which is preliminary data.</text>
</comment>
<dbReference type="InterPro" id="IPR008969">
    <property type="entry name" value="CarboxyPept-like_regulatory"/>
</dbReference>
<evidence type="ECO:0000256" key="8">
    <source>
        <dbReference type="PROSITE-ProRule" id="PRU01360"/>
    </source>
</evidence>
<feature type="domain" description="TonB-dependent receptor plug" evidence="12">
    <location>
        <begin position="118"/>
        <end position="233"/>
    </location>
</feature>
<keyword evidence="4 8" id="KW-0812">Transmembrane</keyword>
<keyword evidence="3 8" id="KW-1134">Transmembrane beta strand</keyword>
<name>A0ABS3M602_9BACT</name>
<organism evidence="13 14">
    <name type="scientific">Prevotella illustrans</name>
    <dbReference type="NCBI Taxonomy" id="2800387"/>
    <lineage>
        <taxon>Bacteria</taxon>
        <taxon>Pseudomonadati</taxon>
        <taxon>Bacteroidota</taxon>
        <taxon>Bacteroidia</taxon>
        <taxon>Bacteroidales</taxon>
        <taxon>Prevotellaceae</taxon>
        <taxon>Prevotella</taxon>
    </lineage>
</organism>
<dbReference type="InterPro" id="IPR037066">
    <property type="entry name" value="Plug_dom_sf"/>
</dbReference>
<dbReference type="SUPFAM" id="SSF49464">
    <property type="entry name" value="Carboxypeptidase regulatory domain-like"/>
    <property type="match status" value="1"/>
</dbReference>
<keyword evidence="2 8" id="KW-0813">Transport</keyword>
<proteinExistence type="inferred from homology"/>
<sequence length="1016" mass="112430">MMKQVKIKLPLRMFAFIFGLLLSISAFAQQNTVKGNVKDASGEPVMGATITANGKTIGITDMDGNFVVNAAPGTELTITYLGMSPKKVTASANMSITMNNDEKMLNEVVVIGYGVAKKNDLTGSVTAIKPDEKNHGLVTNAQDMIQGKIAGVSVVSSTGEPGAGAFIRIRGGSSLNASNDPLIVIDGLAMDNQGVKGLSNPLSMVNPNDIESFTVLKDASATAIYGSRGSNGVIIITTKKGRAGTAPQVSYNGNVSASIVKKYMDVLNGDEYRSLVGKLYGTSSSRYALLGNANTDWQKEIYRTAISSDHNVTVQGGLKNLPYRFSIGYTGQDGILKTSNFQRTTASVNLSPSLLDDHLKFNVNGKFMYAKNRYAQTDAIGNAISFDPTQPITSTDPKFERFNGYWQWTQNAPATFDKSWPYSKIALASSNPVSQLKANDDRSRAHDYMGNVEIDYQIHGFEDLRLHMNFSGDWSNGKKEQHIEPWSPTNFYYGYHKYDTENKYNLNYTAYLQYYKDFLKNQHFDIMGGYEWRHEKYWGDYNDYGIHPAGADAGKHYNDQKSEWKSEHYLVSFYGRLNYSALDRYMLTATFRTDGSSRFAKGHKWGYFPSVALGWKINEEAFMKDVKEISELKLRLGWGMTGQQEGIGDYQYFATYQQPTDTQALYPAAGDGYQYIPEPYNPDLKWETTITYNAGIDFALAKNILSGSIDVYHRKTKDLLMSAPVAAMSNFGNRVTKNVGSLENTGVEGSLTVRPIRTADWQWEITGNATYNKNKVVKLAGDGQPIGYGDIGLGRGSTAMCHQEGQPIGAFWVYQQVYGEDGKPLQGVVVDRDANGVIDDNDRYYYKSSIAPWLLGLSSRLQYKNWDLGFSLRASVGNYVFNKNKMGYRSPEFIGSGSGFMSNTTPYANKVNFKLSDKTYDALTDYFVENASFLKCDNITLGYSFENLFKGAKYKGISGRVYATASNVFTLTKYDGLDPEVSAAKPDGSKPDVAGGIDNIIYPRPLSLLLGVSLNF</sequence>
<evidence type="ECO:0000259" key="11">
    <source>
        <dbReference type="Pfam" id="PF00593"/>
    </source>
</evidence>
<evidence type="ECO:0000259" key="12">
    <source>
        <dbReference type="Pfam" id="PF07715"/>
    </source>
</evidence>
<dbReference type="InterPro" id="IPR023997">
    <property type="entry name" value="TonB-dep_OMP_SusC/RagA_CS"/>
</dbReference>
<evidence type="ECO:0000256" key="5">
    <source>
        <dbReference type="ARBA" id="ARBA00023077"/>
    </source>
</evidence>
<feature type="domain" description="TonB-dependent receptor-like beta-barrel" evidence="11">
    <location>
        <begin position="415"/>
        <end position="784"/>
    </location>
</feature>
<gene>
    <name evidence="13" type="ORF">JHU38_07140</name>
</gene>
<dbReference type="Gene3D" id="2.60.40.1120">
    <property type="entry name" value="Carboxypeptidase-like, regulatory domain"/>
    <property type="match status" value="1"/>
</dbReference>
<evidence type="ECO:0000313" key="14">
    <source>
        <dbReference type="Proteomes" id="UP000664265"/>
    </source>
</evidence>
<dbReference type="InterPro" id="IPR023996">
    <property type="entry name" value="TonB-dep_OMP_SusC/RagA"/>
</dbReference>
<dbReference type="InterPro" id="IPR036942">
    <property type="entry name" value="Beta-barrel_TonB_sf"/>
</dbReference>
<dbReference type="InterPro" id="IPR039426">
    <property type="entry name" value="TonB-dep_rcpt-like"/>
</dbReference>
<comment type="similarity">
    <text evidence="8 9">Belongs to the TonB-dependent receptor family.</text>
</comment>
<dbReference type="NCBIfam" id="TIGR04056">
    <property type="entry name" value="OMP_RagA_SusC"/>
    <property type="match status" value="1"/>
</dbReference>